<keyword evidence="1" id="KW-0732">Signal</keyword>
<feature type="chain" id="PRO_5017962489" description="Extracellular membrane protein CFEM domain-containing protein" evidence="1">
    <location>
        <begin position="26"/>
        <end position="470"/>
    </location>
</feature>
<gene>
    <name evidence="2" type="ORF">D0859_01777</name>
</gene>
<comment type="caution">
    <text evidence="2">The sequence shown here is derived from an EMBL/GenBank/DDBJ whole genome shotgun (WGS) entry which is preliminary data.</text>
</comment>
<protein>
    <recommendedName>
        <fullName evidence="4">Extracellular membrane protein CFEM domain-containing protein</fullName>
    </recommendedName>
</protein>
<organism evidence="2 3">
    <name type="scientific">Hortaea werneckii</name>
    <name type="common">Black yeast</name>
    <name type="synonym">Cladosporium werneckii</name>
    <dbReference type="NCBI Taxonomy" id="91943"/>
    <lineage>
        <taxon>Eukaryota</taxon>
        <taxon>Fungi</taxon>
        <taxon>Dikarya</taxon>
        <taxon>Ascomycota</taxon>
        <taxon>Pezizomycotina</taxon>
        <taxon>Dothideomycetes</taxon>
        <taxon>Dothideomycetidae</taxon>
        <taxon>Mycosphaerellales</taxon>
        <taxon>Teratosphaeriaceae</taxon>
        <taxon>Hortaea</taxon>
    </lineage>
</organism>
<dbReference type="EMBL" id="QWIT01000030">
    <property type="protein sequence ID" value="RMZ34090.1"/>
    <property type="molecule type" value="Genomic_DNA"/>
</dbReference>
<sequence>MMRPIYALGVVFTALLCVLAPSVQAAAVKKSFDCTQYCWDKTANEFGCINSNKALEGECMCLDSNYVVGVTHQDTCVFSSCNRICMGADADTFLQDYQVCSSSRTVHTVVGPNSNHANRNFHVNLADMGRAFAREIADVNMADENAGSPYADTVDFSVTVPRDQSDKGGIEDVGIPGRDVDGKVRAGAVEYTTSTSAVGASIPAIPVSVSGSGIFSGILPPTSFSTRVKPTNMEAPAPFTKRQIIGQIPWKHSTTTKPEPPRTHKPKDPHLTDLASATFNFCGVPGAACNWPAGTLVTLPDSTFMSLYGPTVTVTVTEEAPTDVEERDIQGPEQAKQDFASLIITTLSTYAGRGPSVSALTPPLSIATAAPEIEPGNDTGEYQQDYTAVPVITSLDPGTTITVFSPPPSIATTAPGAYNILEKRQLFDGSSAYITPTFTGMHIPPSQSEGPNGPCVESNGWCGSVPVGGH</sequence>
<name>A0A3M7J8P1_HORWE</name>
<accession>A0A3M7J8P1</accession>
<dbReference type="VEuPathDB" id="FungiDB:BTJ68_07224"/>
<evidence type="ECO:0000313" key="2">
    <source>
        <dbReference type="EMBL" id="RMZ34090.1"/>
    </source>
</evidence>
<proteinExistence type="predicted"/>
<feature type="signal peptide" evidence="1">
    <location>
        <begin position="1"/>
        <end position="25"/>
    </location>
</feature>
<dbReference type="Proteomes" id="UP000281677">
    <property type="component" value="Unassembled WGS sequence"/>
</dbReference>
<evidence type="ECO:0000256" key="1">
    <source>
        <dbReference type="SAM" id="SignalP"/>
    </source>
</evidence>
<reference evidence="2 3" key="1">
    <citation type="journal article" date="2018" name="BMC Genomics">
        <title>Genomic evidence for intraspecific hybridization in a clonal and extremely halotolerant yeast.</title>
        <authorList>
            <person name="Gostincar C."/>
            <person name="Stajich J.E."/>
            <person name="Zupancic J."/>
            <person name="Zalar P."/>
            <person name="Gunde-Cimerman N."/>
        </authorList>
    </citation>
    <scope>NUCLEOTIDE SEQUENCE [LARGE SCALE GENOMIC DNA]</scope>
    <source>
        <strain evidence="2 3">EXF-120</strain>
    </source>
</reference>
<evidence type="ECO:0008006" key="4">
    <source>
        <dbReference type="Google" id="ProtNLM"/>
    </source>
</evidence>
<evidence type="ECO:0000313" key="3">
    <source>
        <dbReference type="Proteomes" id="UP000281677"/>
    </source>
</evidence>
<dbReference type="AlphaFoldDB" id="A0A3M7J8P1"/>
<dbReference type="OrthoDB" id="3875282at2759"/>